<dbReference type="AlphaFoldDB" id="A0A085MUW1"/>
<dbReference type="GO" id="GO:0097322">
    <property type="term" value="F:7SK snRNA binding"/>
    <property type="evidence" value="ECO:0007669"/>
    <property type="project" value="TreeGrafter"/>
</dbReference>
<feature type="compositionally biased region" description="Basic residues" evidence="8">
    <location>
        <begin position="61"/>
        <end position="76"/>
    </location>
</feature>
<name>A0A085MUW1_9BILA</name>
<dbReference type="PANTHER" id="PTHR13469:SF8">
    <property type="entry name" value="HEXIM P-TEFB COMPLEX SUBUNIT 1"/>
    <property type="match status" value="1"/>
</dbReference>
<dbReference type="EMBL" id="KL367639">
    <property type="protein sequence ID" value="KFD61007.1"/>
    <property type="molecule type" value="Genomic_DNA"/>
</dbReference>
<organism evidence="9">
    <name type="scientific">Trichuris suis</name>
    <name type="common">pig whipworm</name>
    <dbReference type="NCBI Taxonomy" id="68888"/>
    <lineage>
        <taxon>Eukaryota</taxon>
        <taxon>Metazoa</taxon>
        <taxon>Ecdysozoa</taxon>
        <taxon>Nematoda</taxon>
        <taxon>Enoplea</taxon>
        <taxon>Dorylaimia</taxon>
        <taxon>Trichinellida</taxon>
        <taxon>Trichuridae</taxon>
        <taxon>Trichuris</taxon>
    </lineage>
</organism>
<feature type="region of interest" description="Disordered" evidence="8">
    <location>
        <begin position="247"/>
        <end position="268"/>
    </location>
</feature>
<dbReference type="GO" id="GO:0005654">
    <property type="term" value="C:nucleoplasm"/>
    <property type="evidence" value="ECO:0007669"/>
    <property type="project" value="TreeGrafter"/>
</dbReference>
<dbReference type="OrthoDB" id="10058500at2759"/>
<evidence type="ECO:0000256" key="5">
    <source>
        <dbReference type="ARBA" id="ARBA00023054"/>
    </source>
</evidence>
<dbReference type="Gene3D" id="6.10.250.2910">
    <property type="match status" value="1"/>
</dbReference>
<dbReference type="GO" id="GO:0005737">
    <property type="term" value="C:cytoplasm"/>
    <property type="evidence" value="ECO:0007669"/>
    <property type="project" value="InterPro"/>
</dbReference>
<feature type="region of interest" description="Disordered" evidence="8">
    <location>
        <begin position="1"/>
        <end position="76"/>
    </location>
</feature>
<feature type="non-terminal residue" evidence="9">
    <location>
        <position position="268"/>
    </location>
</feature>
<keyword evidence="3" id="KW-0678">Repressor</keyword>
<reference evidence="9" key="1">
    <citation type="journal article" date="2014" name="Nat. Genet.">
        <title>Genome and transcriptome of the porcine whipworm Trichuris suis.</title>
        <authorList>
            <person name="Jex A.R."/>
            <person name="Nejsum P."/>
            <person name="Schwarz E.M."/>
            <person name="Hu L."/>
            <person name="Young N.D."/>
            <person name="Hall R.S."/>
            <person name="Korhonen P.K."/>
            <person name="Liao S."/>
            <person name="Thamsborg S."/>
            <person name="Xia J."/>
            <person name="Xu P."/>
            <person name="Wang S."/>
            <person name="Scheerlinck J.P."/>
            <person name="Hofmann A."/>
            <person name="Sternberg P.W."/>
            <person name="Wang J."/>
            <person name="Gasser R.B."/>
        </authorList>
    </citation>
    <scope>NUCLEOTIDE SEQUENCE [LARGE SCALE GENOMIC DNA]</scope>
    <source>
        <strain evidence="9">DCEP-RM93F</strain>
    </source>
</reference>
<comment type="subcellular location">
    <subcellularLocation>
        <location evidence="1">Nucleus</location>
    </subcellularLocation>
</comment>
<evidence type="ECO:0000313" key="9">
    <source>
        <dbReference type="EMBL" id="KFD61007.1"/>
    </source>
</evidence>
<dbReference type="Pfam" id="PF15313">
    <property type="entry name" value="HEXIM"/>
    <property type="match status" value="1"/>
</dbReference>
<evidence type="ECO:0000256" key="6">
    <source>
        <dbReference type="ARBA" id="ARBA00023163"/>
    </source>
</evidence>
<dbReference type="InterPro" id="IPR024872">
    <property type="entry name" value="HEXIM"/>
</dbReference>
<dbReference type="GO" id="GO:0004861">
    <property type="term" value="F:cyclin-dependent protein serine/threonine kinase inhibitor activity"/>
    <property type="evidence" value="ECO:0007669"/>
    <property type="project" value="InterPro"/>
</dbReference>
<evidence type="ECO:0000256" key="1">
    <source>
        <dbReference type="ARBA" id="ARBA00004123"/>
    </source>
</evidence>
<sequence length="268" mass="30384">MASEPEVSKDNESQAPLRSGVRSINVADRPITEPSSIQQMDSESAGSDRARRICNNSPTVPKRRRKRRRRAGRRHWKPYFKLSAEERRKLELREERRAERSRAIRFAHGIPVAPYNTTQFLLNDRQQRDEQQLQDVDAIVDTIRSRAVAESAEGHMLENGNDLLTTTDSPTTSDGDLNKMEKDFENEYELAHAERLESMSKAELINEYICMEKDLDYLHKLVGKLRQTIVILEQRCTAVPLEGLSPARENAETDAPSISSVASGQPGA</sequence>
<dbReference type="PRINTS" id="PR02094">
    <property type="entry name" value="HEXIMFAMILY"/>
</dbReference>
<feature type="compositionally biased region" description="Basic and acidic residues" evidence="8">
    <location>
        <begin position="1"/>
        <end position="12"/>
    </location>
</feature>
<keyword evidence="4" id="KW-0805">Transcription regulation</keyword>
<keyword evidence="7" id="KW-0539">Nucleus</keyword>
<evidence type="ECO:0000256" key="4">
    <source>
        <dbReference type="ARBA" id="ARBA00023015"/>
    </source>
</evidence>
<dbReference type="Proteomes" id="UP000030758">
    <property type="component" value="Unassembled WGS sequence"/>
</dbReference>
<feature type="compositionally biased region" description="Polar residues" evidence="8">
    <location>
        <begin position="33"/>
        <end position="45"/>
    </location>
</feature>
<proteinExistence type="inferred from homology"/>
<protein>
    <submittedName>
        <fullName evidence="9">Uncharacterized protein</fullName>
    </submittedName>
</protein>
<keyword evidence="5" id="KW-0175">Coiled coil</keyword>
<feature type="compositionally biased region" description="Polar residues" evidence="8">
    <location>
        <begin position="256"/>
        <end position="268"/>
    </location>
</feature>
<evidence type="ECO:0000256" key="7">
    <source>
        <dbReference type="ARBA" id="ARBA00023242"/>
    </source>
</evidence>
<dbReference type="PANTHER" id="PTHR13469">
    <property type="entry name" value="HEXAMETHYLENE BISACETAMIDE INDUCIBLE 1"/>
    <property type="match status" value="1"/>
</dbReference>
<keyword evidence="6" id="KW-0804">Transcription</keyword>
<accession>A0A085MUW1</accession>
<gene>
    <name evidence="9" type="ORF">M514_05862</name>
</gene>
<evidence type="ECO:0000256" key="8">
    <source>
        <dbReference type="SAM" id="MobiDB-lite"/>
    </source>
</evidence>
<comment type="similarity">
    <text evidence="2">Belongs to the HEXIM family.</text>
</comment>
<evidence type="ECO:0000256" key="2">
    <source>
        <dbReference type="ARBA" id="ARBA00008409"/>
    </source>
</evidence>
<evidence type="ECO:0000256" key="3">
    <source>
        <dbReference type="ARBA" id="ARBA00022491"/>
    </source>
</evidence>
<dbReference type="GO" id="GO:0000122">
    <property type="term" value="P:negative regulation of transcription by RNA polymerase II"/>
    <property type="evidence" value="ECO:0007669"/>
    <property type="project" value="InterPro"/>
</dbReference>